<feature type="domain" description="ABC transmembrane type-1" evidence="7">
    <location>
        <begin position="22"/>
        <end position="294"/>
    </location>
</feature>
<comment type="subcellular location">
    <subcellularLocation>
        <location evidence="1">Cell membrane</location>
        <topology evidence="1">Multi-pass membrane protein</topology>
    </subcellularLocation>
</comment>
<dbReference type="InterPro" id="IPR017871">
    <property type="entry name" value="ABC_transporter-like_CS"/>
</dbReference>
<keyword evidence="9" id="KW-1185">Reference proteome</keyword>
<accession>A0A327ZJ14</accession>
<dbReference type="RefSeq" id="WP_111650468.1">
    <property type="nucleotide sequence ID" value="NZ_JACHWI010000007.1"/>
</dbReference>
<dbReference type="SUPFAM" id="SSF90123">
    <property type="entry name" value="ABC transporter transmembrane region"/>
    <property type="match status" value="1"/>
</dbReference>
<evidence type="ECO:0000259" key="7">
    <source>
        <dbReference type="PROSITE" id="PS50929"/>
    </source>
</evidence>
<dbReference type="EMBL" id="QLMJ01000008">
    <property type="protein sequence ID" value="RAK36668.1"/>
    <property type="molecule type" value="Genomic_DNA"/>
</dbReference>
<evidence type="ECO:0000256" key="5">
    <source>
        <dbReference type="SAM" id="Phobius"/>
    </source>
</evidence>
<dbReference type="InterPro" id="IPR039421">
    <property type="entry name" value="Type_1_exporter"/>
</dbReference>
<feature type="transmembrane region" description="Helical" evidence="5">
    <location>
        <begin position="242"/>
        <end position="267"/>
    </location>
</feature>
<dbReference type="InterPro" id="IPR011527">
    <property type="entry name" value="ABC1_TM_dom"/>
</dbReference>
<keyword evidence="3 5" id="KW-1133">Transmembrane helix</keyword>
<dbReference type="AlphaFoldDB" id="A0A327ZJ14"/>
<dbReference type="GO" id="GO:0005524">
    <property type="term" value="F:ATP binding"/>
    <property type="evidence" value="ECO:0007669"/>
    <property type="project" value="UniProtKB-KW"/>
</dbReference>
<dbReference type="OrthoDB" id="4966664at2"/>
<dbReference type="PANTHER" id="PTHR43394">
    <property type="entry name" value="ATP-DEPENDENT PERMEASE MDL1, MITOCHONDRIAL"/>
    <property type="match status" value="1"/>
</dbReference>
<feature type="transmembrane region" description="Helical" evidence="5">
    <location>
        <begin position="138"/>
        <end position="155"/>
    </location>
</feature>
<evidence type="ECO:0000256" key="2">
    <source>
        <dbReference type="ARBA" id="ARBA00022692"/>
    </source>
</evidence>
<organism evidence="8 9">
    <name type="scientific">Actinoplanes lutulentus</name>
    <dbReference type="NCBI Taxonomy" id="1287878"/>
    <lineage>
        <taxon>Bacteria</taxon>
        <taxon>Bacillati</taxon>
        <taxon>Actinomycetota</taxon>
        <taxon>Actinomycetes</taxon>
        <taxon>Micromonosporales</taxon>
        <taxon>Micromonosporaceae</taxon>
        <taxon>Actinoplanes</taxon>
    </lineage>
</organism>
<proteinExistence type="predicted"/>
<dbReference type="PANTHER" id="PTHR43394:SF1">
    <property type="entry name" value="ATP-BINDING CASSETTE SUB-FAMILY B MEMBER 10, MITOCHONDRIAL"/>
    <property type="match status" value="1"/>
</dbReference>
<evidence type="ECO:0000313" key="8">
    <source>
        <dbReference type="EMBL" id="RAK36668.1"/>
    </source>
</evidence>
<dbReference type="InterPro" id="IPR036640">
    <property type="entry name" value="ABC1_TM_sf"/>
</dbReference>
<dbReference type="GO" id="GO:0005886">
    <property type="term" value="C:plasma membrane"/>
    <property type="evidence" value="ECO:0007669"/>
    <property type="project" value="UniProtKB-SubCell"/>
</dbReference>
<keyword evidence="8" id="KW-0067">ATP-binding</keyword>
<dbReference type="CDD" id="cd07346">
    <property type="entry name" value="ABC_6TM_exporters"/>
    <property type="match status" value="1"/>
</dbReference>
<dbReference type="Pfam" id="PF00005">
    <property type="entry name" value="ABC_tran"/>
    <property type="match status" value="1"/>
</dbReference>
<keyword evidence="4 5" id="KW-0472">Membrane</keyword>
<name>A0A327ZJ14_9ACTN</name>
<dbReference type="Pfam" id="PF00664">
    <property type="entry name" value="ABC_membrane"/>
    <property type="match status" value="1"/>
</dbReference>
<evidence type="ECO:0000256" key="3">
    <source>
        <dbReference type="ARBA" id="ARBA00022989"/>
    </source>
</evidence>
<dbReference type="GO" id="GO:0016887">
    <property type="term" value="F:ATP hydrolysis activity"/>
    <property type="evidence" value="ECO:0007669"/>
    <property type="project" value="InterPro"/>
</dbReference>
<keyword evidence="8" id="KW-0547">Nucleotide-binding</keyword>
<comment type="caution">
    <text evidence="8">The sequence shown here is derived from an EMBL/GenBank/DDBJ whole genome shotgun (WGS) entry which is preliminary data.</text>
</comment>
<evidence type="ECO:0000259" key="6">
    <source>
        <dbReference type="PROSITE" id="PS50893"/>
    </source>
</evidence>
<dbReference type="PROSITE" id="PS50893">
    <property type="entry name" value="ABC_TRANSPORTER_2"/>
    <property type="match status" value="1"/>
</dbReference>
<dbReference type="InterPro" id="IPR003439">
    <property type="entry name" value="ABC_transporter-like_ATP-bd"/>
</dbReference>
<feature type="transmembrane region" description="Helical" evidence="5">
    <location>
        <begin position="21"/>
        <end position="46"/>
    </location>
</feature>
<reference evidence="8 9" key="1">
    <citation type="submission" date="2018-06" db="EMBL/GenBank/DDBJ databases">
        <title>Genomic Encyclopedia of Type Strains, Phase III (KMG-III): the genomes of soil and plant-associated and newly described type strains.</title>
        <authorList>
            <person name="Whitman W."/>
        </authorList>
    </citation>
    <scope>NUCLEOTIDE SEQUENCE [LARGE SCALE GENOMIC DNA]</scope>
    <source>
        <strain evidence="8 9">CGMCC 4.7090</strain>
    </source>
</reference>
<dbReference type="Gene3D" id="3.40.50.300">
    <property type="entry name" value="P-loop containing nucleotide triphosphate hydrolases"/>
    <property type="match status" value="1"/>
</dbReference>
<dbReference type="GO" id="GO:0015421">
    <property type="term" value="F:ABC-type oligopeptide transporter activity"/>
    <property type="evidence" value="ECO:0007669"/>
    <property type="project" value="TreeGrafter"/>
</dbReference>
<feature type="transmembrane region" description="Helical" evidence="5">
    <location>
        <begin position="58"/>
        <end position="76"/>
    </location>
</feature>
<gene>
    <name evidence="8" type="ORF">B0I29_108258</name>
</gene>
<feature type="domain" description="ABC transporter" evidence="6">
    <location>
        <begin position="329"/>
        <end position="581"/>
    </location>
</feature>
<dbReference type="SUPFAM" id="SSF52540">
    <property type="entry name" value="P-loop containing nucleoside triphosphate hydrolases"/>
    <property type="match status" value="1"/>
</dbReference>
<keyword evidence="2 5" id="KW-0812">Transmembrane</keyword>
<evidence type="ECO:0000256" key="4">
    <source>
        <dbReference type="ARBA" id="ARBA00023136"/>
    </source>
</evidence>
<dbReference type="PROSITE" id="PS00211">
    <property type="entry name" value="ABC_TRANSPORTER_1"/>
    <property type="match status" value="1"/>
</dbReference>
<feature type="transmembrane region" description="Helical" evidence="5">
    <location>
        <begin position="161"/>
        <end position="182"/>
    </location>
</feature>
<protein>
    <submittedName>
        <fullName evidence="8">Putative ABC transport system ATP-binding protein</fullName>
    </submittedName>
</protein>
<dbReference type="Proteomes" id="UP000249341">
    <property type="component" value="Unassembled WGS sequence"/>
</dbReference>
<sequence>MLKAPGTAILRRAVARNGRHLWTGTGLAGIYQICAALVPVVIGVIVDQAVGPGDLTALLIWIPVLAVTYLVLAVTYRFGARHLQRAIAEEGHRLRVEVAAQILHPRGLRTDRHAGDLLTVSTTDADLTSYFLDHIPRITSAVLAVAVSAITLLVISAPLGVIVLVATPVVLAILNLTAPLIARRVADQQNQAGRATSLATDLVTGMRPLRGIGVQDAASARYRLVSRESLAATLRASGTQNAYLGASTTLSTLLAGGVAIAAGWFALTGRITVGQFITVIGSAQFLIEPFGTLAVVPSWVAAARAAADRVASVVQAGLILPDGVADPDSLSCDLRLIGVTHGSLAGLDLHIKPGEFVGVVARRPSDAEALMRLLAVPDAYQGDILLGGEPLETVDRARARRLLHVEPHRTDLFTGSLASNIDVHDDGGDRLAEVLRAAAADEVADLHPDGLDAPIAERGANLSGGQRQRVALARALLAQPPLLVLHDPTTAVDAVTEHAIAGGIRALRHGAANEAGTESGAGTESEAGAASLFSTVVITSSPALLAAADRVVVIGDGTVTAEGVHADLVAGDDSYRRTVLR</sequence>
<evidence type="ECO:0000256" key="1">
    <source>
        <dbReference type="ARBA" id="ARBA00004651"/>
    </source>
</evidence>
<dbReference type="Gene3D" id="1.20.1560.10">
    <property type="entry name" value="ABC transporter type 1, transmembrane domain"/>
    <property type="match status" value="1"/>
</dbReference>
<dbReference type="PROSITE" id="PS50929">
    <property type="entry name" value="ABC_TM1F"/>
    <property type="match status" value="1"/>
</dbReference>
<evidence type="ECO:0000313" key="9">
    <source>
        <dbReference type="Proteomes" id="UP000249341"/>
    </source>
</evidence>
<dbReference type="InterPro" id="IPR027417">
    <property type="entry name" value="P-loop_NTPase"/>
</dbReference>